<dbReference type="AlphaFoldDB" id="A0A914YSH4"/>
<dbReference type="WBParaSite" id="PSU_v2.g3115.t1">
    <property type="protein sequence ID" value="PSU_v2.g3115.t1"/>
    <property type="gene ID" value="PSU_v2.g3115"/>
</dbReference>
<accession>A0A914YSH4</accession>
<evidence type="ECO:0000259" key="1">
    <source>
        <dbReference type="Pfam" id="PF01965"/>
    </source>
</evidence>
<dbReference type="CDD" id="cd03135">
    <property type="entry name" value="GATase1_DJ-1"/>
    <property type="match status" value="1"/>
</dbReference>
<reference evidence="3" key="1">
    <citation type="submission" date="2022-11" db="UniProtKB">
        <authorList>
            <consortium name="WormBaseParasite"/>
        </authorList>
    </citation>
    <scope>IDENTIFICATION</scope>
</reference>
<dbReference type="InterPro" id="IPR050325">
    <property type="entry name" value="Prot/Nucl_acid_deglycase"/>
</dbReference>
<feature type="domain" description="DJ-1/PfpI" evidence="1">
    <location>
        <begin position="4"/>
        <end position="169"/>
    </location>
</feature>
<keyword evidence="2" id="KW-1185">Reference proteome</keyword>
<dbReference type="NCBIfam" id="TIGR01383">
    <property type="entry name" value="not_thiJ"/>
    <property type="match status" value="1"/>
</dbReference>
<dbReference type="PANTHER" id="PTHR48094">
    <property type="entry name" value="PROTEIN/NUCLEIC ACID DEGLYCASE DJ-1-RELATED"/>
    <property type="match status" value="1"/>
</dbReference>
<dbReference type="GO" id="GO:0005737">
    <property type="term" value="C:cytoplasm"/>
    <property type="evidence" value="ECO:0007669"/>
    <property type="project" value="TreeGrafter"/>
</dbReference>
<dbReference type="Pfam" id="PF01965">
    <property type="entry name" value="DJ-1_PfpI"/>
    <property type="match status" value="1"/>
</dbReference>
<name>A0A914YSH4_9BILA</name>
<dbReference type="Gene3D" id="3.40.50.880">
    <property type="match status" value="1"/>
</dbReference>
<dbReference type="GO" id="GO:1903189">
    <property type="term" value="P:glyoxal metabolic process"/>
    <property type="evidence" value="ECO:0007669"/>
    <property type="project" value="TreeGrafter"/>
</dbReference>
<proteinExistence type="predicted"/>
<dbReference type="InterPro" id="IPR006287">
    <property type="entry name" value="DJ-1"/>
</dbReference>
<dbReference type="Proteomes" id="UP000887577">
    <property type="component" value="Unplaced"/>
</dbReference>
<dbReference type="PANTHER" id="PTHR48094:SF12">
    <property type="entry name" value="PARKINSON DISEASE PROTEIN 7 HOMOLOG"/>
    <property type="match status" value="1"/>
</dbReference>
<dbReference type="SUPFAM" id="SSF52317">
    <property type="entry name" value="Class I glutamine amidotransferase-like"/>
    <property type="match status" value="1"/>
</dbReference>
<sequence>MAPKVLIVAFKDVEDIELTVTVDVLRRADIDVTIANLNDEEYFVCSRKTTIKADALFRDIEDKDFDAVIVPGGPGSTKKETTDDERLGKILQRHEKAGKIVGAICAAPFIFTVHGIGKDGEITGYPSVKDKIIAAGYKFREDENVVVSKNVVTSRGPGTAFAFALKLVEILTDETKSKEVGNNLLYNQ</sequence>
<organism evidence="2 3">
    <name type="scientific">Panagrolaimus superbus</name>
    <dbReference type="NCBI Taxonomy" id="310955"/>
    <lineage>
        <taxon>Eukaryota</taxon>
        <taxon>Metazoa</taxon>
        <taxon>Ecdysozoa</taxon>
        <taxon>Nematoda</taxon>
        <taxon>Chromadorea</taxon>
        <taxon>Rhabditida</taxon>
        <taxon>Tylenchina</taxon>
        <taxon>Panagrolaimomorpha</taxon>
        <taxon>Panagrolaimoidea</taxon>
        <taxon>Panagrolaimidae</taxon>
        <taxon>Panagrolaimus</taxon>
    </lineage>
</organism>
<evidence type="ECO:0000313" key="2">
    <source>
        <dbReference type="Proteomes" id="UP000887577"/>
    </source>
</evidence>
<protein>
    <submittedName>
        <fullName evidence="3">DJ-1/PfpI domain-containing protein</fullName>
    </submittedName>
</protein>
<dbReference type="InterPro" id="IPR002818">
    <property type="entry name" value="DJ-1/PfpI"/>
</dbReference>
<dbReference type="InterPro" id="IPR029062">
    <property type="entry name" value="Class_I_gatase-like"/>
</dbReference>
<evidence type="ECO:0000313" key="3">
    <source>
        <dbReference type="WBParaSite" id="PSU_v2.g3115.t1"/>
    </source>
</evidence>